<comment type="caution">
    <text evidence="2">The sequence shown here is derived from an EMBL/GenBank/DDBJ whole genome shotgun (WGS) entry which is preliminary data.</text>
</comment>
<feature type="signal peptide" evidence="1">
    <location>
        <begin position="1"/>
        <end position="22"/>
    </location>
</feature>
<name>A0ABD1CM79_CULPP</name>
<dbReference type="EMBL" id="JBEHCU010011217">
    <property type="protein sequence ID" value="KAL1377049.1"/>
    <property type="molecule type" value="Genomic_DNA"/>
</dbReference>
<proteinExistence type="predicted"/>
<reference evidence="2 3" key="1">
    <citation type="submission" date="2024-05" db="EMBL/GenBank/DDBJ databases">
        <title>Culex pipiens pipiens assembly and annotation.</title>
        <authorList>
            <person name="Alout H."/>
            <person name="Durand T."/>
        </authorList>
    </citation>
    <scope>NUCLEOTIDE SEQUENCE [LARGE SCALE GENOMIC DNA]</scope>
    <source>
        <strain evidence="2">HA-2024</strain>
        <tissue evidence="2">Whole body</tissue>
    </source>
</reference>
<keyword evidence="1" id="KW-0732">Signal</keyword>
<accession>A0ABD1CM79</accession>
<feature type="chain" id="PRO_5044808728" description="Secreted protein" evidence="1">
    <location>
        <begin position="23"/>
        <end position="78"/>
    </location>
</feature>
<evidence type="ECO:0000256" key="1">
    <source>
        <dbReference type="SAM" id="SignalP"/>
    </source>
</evidence>
<dbReference type="Proteomes" id="UP001562425">
    <property type="component" value="Unassembled WGS sequence"/>
</dbReference>
<gene>
    <name evidence="2" type="ORF">pipiens_016519</name>
</gene>
<evidence type="ECO:0000313" key="3">
    <source>
        <dbReference type="Proteomes" id="UP001562425"/>
    </source>
</evidence>
<sequence>MQFFFQIVVIFLAGLLLSIASGGTVTPYRKRNADVEIIKDYGPVVTPIILTMEPRVRTYVVPPLPSNDVEEDEEEDED</sequence>
<dbReference type="AlphaFoldDB" id="A0ABD1CM79"/>
<evidence type="ECO:0000313" key="2">
    <source>
        <dbReference type="EMBL" id="KAL1377049.1"/>
    </source>
</evidence>
<keyword evidence="3" id="KW-1185">Reference proteome</keyword>
<organism evidence="2 3">
    <name type="scientific">Culex pipiens pipiens</name>
    <name type="common">Northern house mosquito</name>
    <dbReference type="NCBI Taxonomy" id="38569"/>
    <lineage>
        <taxon>Eukaryota</taxon>
        <taxon>Metazoa</taxon>
        <taxon>Ecdysozoa</taxon>
        <taxon>Arthropoda</taxon>
        <taxon>Hexapoda</taxon>
        <taxon>Insecta</taxon>
        <taxon>Pterygota</taxon>
        <taxon>Neoptera</taxon>
        <taxon>Endopterygota</taxon>
        <taxon>Diptera</taxon>
        <taxon>Nematocera</taxon>
        <taxon>Culicoidea</taxon>
        <taxon>Culicidae</taxon>
        <taxon>Culicinae</taxon>
        <taxon>Culicini</taxon>
        <taxon>Culex</taxon>
        <taxon>Culex</taxon>
    </lineage>
</organism>
<evidence type="ECO:0008006" key="4">
    <source>
        <dbReference type="Google" id="ProtNLM"/>
    </source>
</evidence>
<protein>
    <recommendedName>
        <fullName evidence="4">Secreted protein</fullName>
    </recommendedName>
</protein>